<evidence type="ECO:0000256" key="4">
    <source>
        <dbReference type="ARBA" id="ARBA00023136"/>
    </source>
</evidence>
<keyword evidence="3" id="KW-1133">Transmembrane helix</keyword>
<proteinExistence type="predicted"/>
<organism evidence="5">
    <name type="scientific">Proteus mirabilis</name>
    <dbReference type="NCBI Taxonomy" id="584"/>
    <lineage>
        <taxon>Bacteria</taxon>
        <taxon>Pseudomonadati</taxon>
        <taxon>Pseudomonadota</taxon>
        <taxon>Gammaproteobacteria</taxon>
        <taxon>Enterobacterales</taxon>
        <taxon>Morganellaceae</taxon>
        <taxon>Proteus</taxon>
    </lineage>
</organism>
<reference evidence="5" key="1">
    <citation type="journal article" date="2017" name="PLoS ONE">
        <title>Genetic diversity of the O antigens of Proteus species and the development of a suspension array for molecular serotyping.</title>
        <authorList>
            <person name="Yu X."/>
            <person name="Torzewska A."/>
            <person name="Zhang X."/>
            <person name="Yin Z."/>
            <person name="Drzewiecka D."/>
            <person name="Cao H."/>
            <person name="Liu B."/>
            <person name="Knirel Y.A."/>
            <person name="Rozalski A."/>
            <person name="Wang L."/>
        </authorList>
    </citation>
    <scope>NUCLEOTIDE SEQUENCE</scope>
    <source>
        <strain evidence="5">CCUG 19011</strain>
    </source>
</reference>
<dbReference type="InterPro" id="IPR052556">
    <property type="entry name" value="PolySynth_Transporter"/>
</dbReference>
<dbReference type="GO" id="GO:0016020">
    <property type="term" value="C:membrane"/>
    <property type="evidence" value="ECO:0007669"/>
    <property type="project" value="UniProtKB-SubCell"/>
</dbReference>
<dbReference type="Pfam" id="PF01943">
    <property type="entry name" value="Polysacc_synt"/>
    <property type="match status" value="1"/>
</dbReference>
<dbReference type="AlphaFoldDB" id="A0A385JN98"/>
<sequence length="421" mass="48284">MNRLKNIFFYSGEKYLIVLVSFITTIILSRKIEPELFGSIILIQSIVIIFSIVTLLSMDSIFIKELTVNKTKSTYKSIFFIKFSFSLTAFSLYLLFSYFFSSNLNYISIVVLGLPILFAASTYVDISLMAEKKIYRLSSINIILLVINGIIKCLILQFFDLSSLQICFLLVFDQIFSRAFVIFFGIYIEKLLYLELLKITKHTIYKSIFFLKKGLPLIISSIFLIGYVRSNQFIINYFLGPTELTYFSLPIKIIDGVSIIITTYVAAVFPYLVSNIKNKPINYAALQYFNSITKIGLLLSIIFYFSSEKIIFLLFGEQYYLSVTVMKIYSIAIFFNFIFISSGKWLIATDKIKLTAQRNILAFFINIVLSLVLVPLIGINGAAIASLIAWAIAGFFIFLMSDRWLFHKIVTSLICFRVKND</sequence>
<evidence type="ECO:0000256" key="3">
    <source>
        <dbReference type="ARBA" id="ARBA00022989"/>
    </source>
</evidence>
<keyword evidence="2" id="KW-0812">Transmembrane</keyword>
<dbReference type="PANTHER" id="PTHR43424:SF1">
    <property type="entry name" value="LOCUS PUTATIVE PROTEIN 1-RELATED"/>
    <property type="match status" value="1"/>
</dbReference>
<dbReference type="EMBL" id="KY710719">
    <property type="protein sequence ID" value="AXY99830.1"/>
    <property type="molecule type" value="Genomic_DNA"/>
</dbReference>
<name>A0A385JN98_PROMI</name>
<comment type="subcellular location">
    <subcellularLocation>
        <location evidence="1">Membrane</location>
        <topology evidence="1">Multi-pass membrane protein</topology>
    </subcellularLocation>
</comment>
<accession>A0A385JN98</accession>
<evidence type="ECO:0000256" key="2">
    <source>
        <dbReference type="ARBA" id="ARBA00022692"/>
    </source>
</evidence>
<evidence type="ECO:0000313" key="5">
    <source>
        <dbReference type="EMBL" id="AXY99830.1"/>
    </source>
</evidence>
<protein>
    <submittedName>
        <fullName evidence="5">Wzx</fullName>
    </submittedName>
</protein>
<evidence type="ECO:0000256" key="1">
    <source>
        <dbReference type="ARBA" id="ARBA00004141"/>
    </source>
</evidence>
<keyword evidence="4" id="KW-0472">Membrane</keyword>
<dbReference type="PANTHER" id="PTHR43424">
    <property type="entry name" value="LOCUS PUTATIVE PROTEIN 1-RELATED"/>
    <property type="match status" value="1"/>
</dbReference>
<dbReference type="InterPro" id="IPR002797">
    <property type="entry name" value="Polysacc_synth"/>
</dbReference>